<evidence type="ECO:0000313" key="1">
    <source>
        <dbReference type="EMBL" id="GAA4163837.1"/>
    </source>
</evidence>
<comment type="caution">
    <text evidence="1">The sequence shown here is derived from an EMBL/GenBank/DDBJ whole genome shotgun (WGS) entry which is preliminary data.</text>
</comment>
<reference evidence="1" key="2">
    <citation type="submission" date="2023-12" db="EMBL/GenBank/DDBJ databases">
        <authorList>
            <person name="Sun Q."/>
            <person name="Inoue M."/>
        </authorList>
    </citation>
    <scope>NUCLEOTIDE SEQUENCE</scope>
    <source>
        <strain evidence="1">JCM 17590</strain>
    </source>
</reference>
<dbReference type="RefSeq" id="WP_344792118.1">
    <property type="nucleotide sequence ID" value="NZ_BAABBV010000001.1"/>
</dbReference>
<keyword evidence="2" id="KW-1185">Reference proteome</keyword>
<dbReference type="EMBL" id="BAABBV010000001">
    <property type="protein sequence ID" value="GAA4163837.1"/>
    <property type="molecule type" value="Genomic_DNA"/>
</dbReference>
<evidence type="ECO:0008006" key="3">
    <source>
        <dbReference type="Google" id="ProtNLM"/>
    </source>
</evidence>
<accession>A0ABP7ZM27</accession>
<sequence length="246" mass="27320">MRELLGEVDSMRDLVRSHIWDPADDVDVVLQSVREIVWRISARYDPTRGSPHEFVFGITRNVLRQWLHARPSRPDALPDNLDALATADSLAVLERRFEAGRWTSMVAKHVGEKEWAAVVDLMLSTDGTKAVAARHELRPAALARLRHRVYLTTYTVRGALSAADAGLPITPAVLLECVPDDGRLREVATFPGQDADAIASAFHIHPGRARAEIATLKRLLGIAQGVLRAERAAWAYRIESRGRSTQ</sequence>
<gene>
    <name evidence="1" type="ORF">GCM10022286_24890</name>
</gene>
<dbReference type="Proteomes" id="UP001415169">
    <property type="component" value="Unassembled WGS sequence"/>
</dbReference>
<organism evidence="1 2">
    <name type="scientific">Gryllotalpicola daejeonensis</name>
    <dbReference type="NCBI Taxonomy" id="993087"/>
    <lineage>
        <taxon>Bacteria</taxon>
        <taxon>Bacillati</taxon>
        <taxon>Actinomycetota</taxon>
        <taxon>Actinomycetes</taxon>
        <taxon>Micrococcales</taxon>
        <taxon>Microbacteriaceae</taxon>
        <taxon>Gryllotalpicola</taxon>
    </lineage>
</organism>
<evidence type="ECO:0000313" key="2">
    <source>
        <dbReference type="Proteomes" id="UP001415169"/>
    </source>
</evidence>
<protein>
    <recommendedName>
        <fullName evidence="3">Sigma-70 family RNA polymerase sigma factor</fullName>
    </recommendedName>
</protein>
<proteinExistence type="predicted"/>
<reference evidence="1" key="1">
    <citation type="journal article" date="2014" name="Int. J. Syst. Evol. Microbiol.">
        <title>Complete genome of a new Firmicutes species belonging to the dominant human colonic microbiota ('Ruminococcus bicirculans') reveals two chromosomes and a selective capacity to utilize plant glucans.</title>
        <authorList>
            <consortium name="NISC Comparative Sequencing Program"/>
            <person name="Wegmann U."/>
            <person name="Louis P."/>
            <person name="Goesmann A."/>
            <person name="Henrissat B."/>
            <person name="Duncan S.H."/>
            <person name="Flint H.J."/>
        </authorList>
    </citation>
    <scope>NUCLEOTIDE SEQUENCE</scope>
    <source>
        <strain evidence="1">JCM 17590</strain>
    </source>
</reference>
<name>A0ABP7ZM27_9MICO</name>